<accession>A0A3P3VSB8</accession>
<dbReference type="InterPro" id="IPR007235">
    <property type="entry name" value="Glyco_trans_28_C"/>
</dbReference>
<dbReference type="GO" id="GO:0050511">
    <property type="term" value="F:undecaprenyldiphospho-muramoylpentapeptide beta-N-acetylglucosaminyltransferase activity"/>
    <property type="evidence" value="ECO:0007669"/>
    <property type="project" value="UniProtKB-UniRule"/>
</dbReference>
<dbReference type="EC" id="2.4.1.227" evidence="10"/>
<evidence type="ECO:0000256" key="6">
    <source>
        <dbReference type="ARBA" id="ARBA00022984"/>
    </source>
</evidence>
<dbReference type="UniPathway" id="UPA00219"/>
<feature type="binding site" evidence="10">
    <location>
        <position position="189"/>
    </location>
    <ligand>
        <name>UDP-N-acetyl-alpha-D-glucosamine</name>
        <dbReference type="ChEBI" id="CHEBI:57705"/>
    </ligand>
</feature>
<comment type="caution">
    <text evidence="13">The sequence shown here is derived from an EMBL/GenBank/DDBJ whole genome shotgun (WGS) entry which is preliminary data.</text>
</comment>
<evidence type="ECO:0000256" key="1">
    <source>
        <dbReference type="ARBA" id="ARBA00022475"/>
    </source>
</evidence>
<comment type="pathway">
    <text evidence="10">Cell wall biogenesis; peptidoglycan biosynthesis.</text>
</comment>
<proteinExistence type="inferred from homology"/>
<dbReference type="GO" id="GO:0071555">
    <property type="term" value="P:cell wall organization"/>
    <property type="evidence" value="ECO:0007669"/>
    <property type="project" value="UniProtKB-KW"/>
</dbReference>
<feature type="domain" description="Glycosyl transferase family 28 C-terminal" evidence="12">
    <location>
        <begin position="183"/>
        <end position="341"/>
    </location>
</feature>
<feature type="binding site" evidence="10">
    <location>
        <begin position="15"/>
        <end position="17"/>
    </location>
    <ligand>
        <name>UDP-N-acetyl-alpha-D-glucosamine</name>
        <dbReference type="ChEBI" id="CHEBI:57705"/>
    </ligand>
</feature>
<comment type="caution">
    <text evidence="10">Lacks conserved residue(s) required for the propagation of feature annotation.</text>
</comment>
<reference evidence="13 14" key="1">
    <citation type="submission" date="2018-08" db="EMBL/GenBank/DDBJ databases">
        <authorList>
            <person name="Khan S.A."/>
        </authorList>
    </citation>
    <scope>NUCLEOTIDE SEQUENCE [LARGE SCALE GENOMIC DNA]</scope>
    <source>
        <strain evidence="13 14">GTF-13</strain>
    </source>
</reference>
<dbReference type="Pfam" id="PF04101">
    <property type="entry name" value="Glyco_tran_28_C"/>
    <property type="match status" value="1"/>
</dbReference>
<evidence type="ECO:0000256" key="2">
    <source>
        <dbReference type="ARBA" id="ARBA00022618"/>
    </source>
</evidence>
<evidence type="ECO:0000313" key="14">
    <source>
        <dbReference type="Proteomes" id="UP000280792"/>
    </source>
</evidence>
<evidence type="ECO:0000313" key="13">
    <source>
        <dbReference type="EMBL" id="RRJ85344.1"/>
    </source>
</evidence>
<evidence type="ECO:0000256" key="9">
    <source>
        <dbReference type="ARBA" id="ARBA00023316"/>
    </source>
</evidence>
<evidence type="ECO:0000256" key="8">
    <source>
        <dbReference type="ARBA" id="ARBA00023306"/>
    </source>
</evidence>
<dbReference type="InterPro" id="IPR004276">
    <property type="entry name" value="GlycoTrans_28_N"/>
</dbReference>
<sequence length="357" mass="38583">MLDRSPRILIAAGGTGGHIFPAMAVANELMQRGVDVRWLGTPGSMEARLVPQQGLEIDLVQMKGVRGKGVLQLLKAPFMVARALWQALALLRRFQPDCVLGMGGYVTAPAGMAAKLLGIPLVIHEQNAVAGMSNRLLSKISSRTLEAFEGTFTGLNNRICTGNPVRQDIASLEHLPLEESLRVLVVGGSLGALAINQVMPEALKLVEPGCKIKVWHQTGQRDCERSMASYRDNHLEARVEPFIEDMAAAYSWADLVICRAGALTIAELACAQLPSILVPFPFAVDDHQTANARHLSDRGAAVLLPQNEMTKERVAALLTDFASHREQLKRMAAAASTAARVDATRIVTHQCLEVAHA</sequence>
<dbReference type="Proteomes" id="UP000280792">
    <property type="component" value="Unassembled WGS sequence"/>
</dbReference>
<evidence type="ECO:0000259" key="11">
    <source>
        <dbReference type="Pfam" id="PF03033"/>
    </source>
</evidence>
<comment type="catalytic activity">
    <reaction evidence="10">
        <text>di-trans,octa-cis-undecaprenyl diphospho-N-acetyl-alpha-D-muramoyl-L-alanyl-D-glutamyl-meso-2,6-diaminopimeloyl-D-alanyl-D-alanine + UDP-N-acetyl-alpha-D-glucosamine = di-trans,octa-cis-undecaprenyl diphospho-[N-acetyl-alpha-D-glucosaminyl-(1-&gt;4)]-N-acetyl-alpha-D-muramoyl-L-alanyl-D-glutamyl-meso-2,6-diaminopimeloyl-D-alanyl-D-alanine + UDP + H(+)</text>
        <dbReference type="Rhea" id="RHEA:31227"/>
        <dbReference type="ChEBI" id="CHEBI:15378"/>
        <dbReference type="ChEBI" id="CHEBI:57705"/>
        <dbReference type="ChEBI" id="CHEBI:58223"/>
        <dbReference type="ChEBI" id="CHEBI:61387"/>
        <dbReference type="ChEBI" id="CHEBI:61388"/>
        <dbReference type="EC" id="2.4.1.227"/>
    </reaction>
</comment>
<dbReference type="EMBL" id="QWEZ01000001">
    <property type="protein sequence ID" value="RRJ85344.1"/>
    <property type="molecule type" value="Genomic_DNA"/>
</dbReference>
<keyword evidence="4 10" id="KW-0808">Transferase</keyword>
<keyword evidence="14" id="KW-1185">Reference proteome</keyword>
<dbReference type="AlphaFoldDB" id="A0A3P3VSB8"/>
<dbReference type="PANTHER" id="PTHR21015:SF22">
    <property type="entry name" value="GLYCOSYLTRANSFERASE"/>
    <property type="match status" value="1"/>
</dbReference>
<keyword evidence="9 10" id="KW-0961">Cell wall biogenesis/degradation</keyword>
<dbReference type="Pfam" id="PF03033">
    <property type="entry name" value="Glyco_transf_28"/>
    <property type="match status" value="1"/>
</dbReference>
<feature type="domain" description="Glycosyltransferase family 28 N-terminal" evidence="11">
    <location>
        <begin position="8"/>
        <end position="143"/>
    </location>
</feature>
<dbReference type="CDD" id="cd03785">
    <property type="entry name" value="GT28_MurG"/>
    <property type="match status" value="1"/>
</dbReference>
<organism evidence="13 14">
    <name type="scientific">Aestuariirhabdus litorea</name>
    <dbReference type="NCBI Taxonomy" id="2528527"/>
    <lineage>
        <taxon>Bacteria</taxon>
        <taxon>Pseudomonadati</taxon>
        <taxon>Pseudomonadota</taxon>
        <taxon>Gammaproteobacteria</taxon>
        <taxon>Oceanospirillales</taxon>
        <taxon>Aestuariirhabdaceae</taxon>
        <taxon>Aestuariirhabdus</taxon>
    </lineage>
</organism>
<dbReference type="GO" id="GO:0005975">
    <property type="term" value="P:carbohydrate metabolic process"/>
    <property type="evidence" value="ECO:0007669"/>
    <property type="project" value="InterPro"/>
</dbReference>
<feature type="binding site" evidence="10">
    <location>
        <position position="243"/>
    </location>
    <ligand>
        <name>UDP-N-acetyl-alpha-D-glucosamine</name>
        <dbReference type="ChEBI" id="CHEBI:57705"/>
    </ligand>
</feature>
<keyword evidence="8 10" id="KW-0131">Cell cycle</keyword>
<dbReference type="RefSeq" id="WP_125015772.1">
    <property type="nucleotide sequence ID" value="NZ_QWEZ01000001.1"/>
</dbReference>
<dbReference type="GO" id="GO:0008360">
    <property type="term" value="P:regulation of cell shape"/>
    <property type="evidence" value="ECO:0007669"/>
    <property type="project" value="UniProtKB-KW"/>
</dbReference>
<reference evidence="13 14" key="2">
    <citation type="submission" date="2018-12" db="EMBL/GenBank/DDBJ databases">
        <title>Simiduia agarivorans gen. nov., sp. nov., a marine, agarolytic bacterium isolated from shallow coastal water from Keelung, Taiwan.</title>
        <authorList>
            <person name="Shieh W.Y."/>
        </authorList>
    </citation>
    <scope>NUCLEOTIDE SEQUENCE [LARGE SCALE GENOMIC DNA]</scope>
    <source>
        <strain evidence="13 14">GTF-13</strain>
    </source>
</reference>
<dbReference type="GO" id="GO:0051991">
    <property type="term" value="F:UDP-N-acetyl-D-glucosamine:N-acetylmuramoyl-L-alanyl-D-glutamyl-meso-2,6-diaminopimelyl-D-alanyl-D-alanine-diphosphoundecaprenol 4-beta-N-acetylglucosaminlytransferase activity"/>
    <property type="evidence" value="ECO:0007669"/>
    <property type="project" value="RHEA"/>
</dbReference>
<protein>
    <recommendedName>
        <fullName evidence="10">UDP-N-acetylglucosamine--N-acetylmuramyl-(pentapeptide) pyrophosphoryl-undecaprenol N-acetylglucosamine transferase</fullName>
        <ecNumber evidence="10">2.4.1.227</ecNumber>
    </recommendedName>
    <alternativeName>
        <fullName evidence="10">Undecaprenyl-PP-MurNAc-pentapeptide-UDPGlcNAc GlcNAc transferase</fullName>
    </alternativeName>
</protein>
<gene>
    <name evidence="10 13" type="primary">murG</name>
    <name evidence="13" type="ORF">D0544_09885</name>
</gene>
<evidence type="ECO:0000256" key="7">
    <source>
        <dbReference type="ARBA" id="ARBA00023136"/>
    </source>
</evidence>
<name>A0A3P3VSB8_9GAMM</name>
<dbReference type="PANTHER" id="PTHR21015">
    <property type="entry name" value="UDP-N-ACETYLGLUCOSAMINE--N-ACETYLMURAMYL-(PENTAPEPTIDE) PYROPHOSPHORYL-UNDECAPRENOL N-ACETYLGLUCOSAMINE TRANSFERASE 1"/>
    <property type="match status" value="1"/>
</dbReference>
<keyword evidence="6 10" id="KW-0573">Peptidoglycan synthesis</keyword>
<evidence type="ECO:0000256" key="4">
    <source>
        <dbReference type="ARBA" id="ARBA00022679"/>
    </source>
</evidence>
<feature type="binding site" evidence="10">
    <location>
        <position position="166"/>
    </location>
    <ligand>
        <name>UDP-N-acetyl-alpha-D-glucosamine</name>
        <dbReference type="ChEBI" id="CHEBI:57705"/>
    </ligand>
</feature>
<dbReference type="Gene3D" id="3.40.50.2000">
    <property type="entry name" value="Glycogen Phosphorylase B"/>
    <property type="match status" value="2"/>
</dbReference>
<feature type="binding site" evidence="10">
    <location>
        <position position="288"/>
    </location>
    <ligand>
        <name>UDP-N-acetyl-alpha-D-glucosamine</name>
        <dbReference type="ChEBI" id="CHEBI:57705"/>
    </ligand>
</feature>
<comment type="similarity">
    <text evidence="10">Belongs to the glycosyltransferase 28 family. MurG subfamily.</text>
</comment>
<evidence type="ECO:0000256" key="3">
    <source>
        <dbReference type="ARBA" id="ARBA00022676"/>
    </source>
</evidence>
<evidence type="ECO:0000256" key="10">
    <source>
        <dbReference type="HAMAP-Rule" id="MF_00033"/>
    </source>
</evidence>
<dbReference type="SUPFAM" id="SSF53756">
    <property type="entry name" value="UDP-Glycosyltransferase/glycogen phosphorylase"/>
    <property type="match status" value="1"/>
</dbReference>
<feature type="binding site" evidence="10">
    <location>
        <position position="127"/>
    </location>
    <ligand>
        <name>UDP-N-acetyl-alpha-D-glucosamine</name>
        <dbReference type="ChEBI" id="CHEBI:57705"/>
    </ligand>
</feature>
<dbReference type="NCBIfam" id="TIGR01133">
    <property type="entry name" value="murG"/>
    <property type="match status" value="1"/>
</dbReference>
<keyword evidence="2 10" id="KW-0132">Cell division</keyword>
<dbReference type="GO" id="GO:0051301">
    <property type="term" value="P:cell division"/>
    <property type="evidence" value="ECO:0007669"/>
    <property type="project" value="UniProtKB-KW"/>
</dbReference>
<dbReference type="GO" id="GO:0005886">
    <property type="term" value="C:plasma membrane"/>
    <property type="evidence" value="ECO:0007669"/>
    <property type="project" value="UniProtKB-SubCell"/>
</dbReference>
<evidence type="ECO:0000256" key="5">
    <source>
        <dbReference type="ARBA" id="ARBA00022960"/>
    </source>
</evidence>
<dbReference type="HAMAP" id="MF_00033">
    <property type="entry name" value="MurG"/>
    <property type="match status" value="1"/>
</dbReference>
<dbReference type="InterPro" id="IPR006009">
    <property type="entry name" value="GlcNAc_MurG"/>
</dbReference>
<keyword evidence="7 10" id="KW-0472">Membrane</keyword>
<keyword evidence="1 10" id="KW-1003">Cell membrane</keyword>
<evidence type="ECO:0000259" key="12">
    <source>
        <dbReference type="Pfam" id="PF04101"/>
    </source>
</evidence>
<dbReference type="GO" id="GO:0009252">
    <property type="term" value="P:peptidoglycan biosynthetic process"/>
    <property type="evidence" value="ECO:0007669"/>
    <property type="project" value="UniProtKB-UniRule"/>
</dbReference>
<keyword evidence="3 10" id="KW-0328">Glycosyltransferase</keyword>
<comment type="function">
    <text evidence="10">Cell wall formation. Catalyzes the transfer of a GlcNAc subunit on undecaprenyl-pyrophosphoryl-MurNAc-pentapeptide (lipid intermediate I) to form undecaprenyl-pyrophosphoryl-MurNAc-(pentapeptide)GlcNAc (lipid intermediate II).</text>
</comment>
<comment type="subcellular location">
    <subcellularLocation>
        <location evidence="10">Cell membrane</location>
        <topology evidence="10">Peripheral membrane protein</topology>
        <orientation evidence="10">Cytoplasmic side</orientation>
    </subcellularLocation>
</comment>
<keyword evidence="5 10" id="KW-0133">Cell shape</keyword>